<protein>
    <submittedName>
        <fullName evidence="1">Uncharacterized protein</fullName>
    </submittedName>
</protein>
<name>A0ACC3S9E5_9PEZI</name>
<sequence>MALVGYSDSEGSDNESPAPAPAPKTAPSGSKPAFQKVVDRSQPGKIKVELPTLAKGNAEEQARPAKKPRMGGGFSGFNSFLPAPKRTAEASGVKKGLGSGVNLKTSANAAFSREPVEQVVPEAAPAEDEHNEEAATETPATEEPKMPEEVKITGNAMRFKPLSVANRKKPGKKNIIPGAVPTESGGASRATTGATTTASASQAAPAPPPPEPKISLFSVPQEDDEPVPAANISTGQYQPFMTETAESSTTTAAEPSYTTSQPQNANPNSLDAIASDLNLTPAQRRQLFGRNKDAAALGAINITNFNTDAEYIRNEKLRAEGQAVEHRAVKSIAPGKHSLQQLVNAANTQKEALEDAWAEGKRNKAEGGSKYGCYIRDACAQKALCKSGLCSQLNNFWRGEPFVRSLPLSCPEGDLQPVYDSMVEAIPILKPVPGVLEDGFQEENRLVWDQ</sequence>
<organism evidence="1 2">
    <name type="scientific">Zalaria obscura</name>
    <dbReference type="NCBI Taxonomy" id="2024903"/>
    <lineage>
        <taxon>Eukaryota</taxon>
        <taxon>Fungi</taxon>
        <taxon>Dikarya</taxon>
        <taxon>Ascomycota</taxon>
        <taxon>Pezizomycotina</taxon>
        <taxon>Dothideomycetes</taxon>
        <taxon>Dothideomycetidae</taxon>
        <taxon>Dothideales</taxon>
        <taxon>Zalariaceae</taxon>
        <taxon>Zalaria</taxon>
    </lineage>
</organism>
<dbReference type="EMBL" id="JAMKPW020000033">
    <property type="protein sequence ID" value="KAK8202211.1"/>
    <property type="molecule type" value="Genomic_DNA"/>
</dbReference>
<evidence type="ECO:0000313" key="2">
    <source>
        <dbReference type="Proteomes" id="UP001320706"/>
    </source>
</evidence>
<dbReference type="Proteomes" id="UP001320706">
    <property type="component" value="Unassembled WGS sequence"/>
</dbReference>
<reference evidence="1" key="1">
    <citation type="submission" date="2024-02" db="EMBL/GenBank/DDBJ databases">
        <title>Metagenome Assembled Genome of Zalaria obscura JY119.</title>
        <authorList>
            <person name="Vighnesh L."/>
            <person name="Jagadeeshwari U."/>
            <person name="Venkata Ramana C."/>
            <person name="Sasikala C."/>
        </authorList>
    </citation>
    <scope>NUCLEOTIDE SEQUENCE</scope>
    <source>
        <strain evidence="1">JY119</strain>
    </source>
</reference>
<accession>A0ACC3S9E5</accession>
<comment type="caution">
    <text evidence="1">The sequence shown here is derived from an EMBL/GenBank/DDBJ whole genome shotgun (WGS) entry which is preliminary data.</text>
</comment>
<evidence type="ECO:0000313" key="1">
    <source>
        <dbReference type="EMBL" id="KAK8202211.1"/>
    </source>
</evidence>
<gene>
    <name evidence="1" type="ORF">M8818_005738</name>
</gene>
<keyword evidence="2" id="KW-1185">Reference proteome</keyword>
<proteinExistence type="predicted"/>